<sequence length="265" mass="28698">MGGIQEGQGPGGGTAGRGGNPPRYRTIADDLARRIREEEFRPGEALPAQRDLSAQYGVTLMTLRQALAGLQESGLVVQQAGRGTFVSAPVPAYRLDTLRSFAADLREQGHPVTTEVLSAAMRPVPAWAAERLALPRGDRALRLERLRVVSGRRAVHQESWVPEPWAQRVRGRDFARTSLYEALADAGVEVARASERVVGEDLPDAVARHLGVDAGRAAFRSERTTYDSGDVAVVVDRAWMLGSLLEVRTERARSAVSVSWGAVTP</sequence>
<keyword evidence="2" id="KW-0238">DNA-binding</keyword>
<dbReference type="Pfam" id="PF00392">
    <property type="entry name" value="GntR"/>
    <property type="match status" value="1"/>
</dbReference>
<dbReference type="InterPro" id="IPR000524">
    <property type="entry name" value="Tscrpt_reg_HTH_GntR"/>
</dbReference>
<dbReference type="Proteomes" id="UP000239485">
    <property type="component" value="Unassembled WGS sequence"/>
</dbReference>
<dbReference type="InterPro" id="IPR036388">
    <property type="entry name" value="WH-like_DNA-bd_sf"/>
</dbReference>
<feature type="region of interest" description="Disordered" evidence="4">
    <location>
        <begin position="1"/>
        <end position="23"/>
    </location>
</feature>
<dbReference type="SMART" id="SM00345">
    <property type="entry name" value="HTH_GNTR"/>
    <property type="match status" value="1"/>
</dbReference>
<dbReference type="Pfam" id="PF07702">
    <property type="entry name" value="UTRA"/>
    <property type="match status" value="1"/>
</dbReference>
<dbReference type="SMART" id="SM00866">
    <property type="entry name" value="UTRA"/>
    <property type="match status" value="1"/>
</dbReference>
<feature type="domain" description="HTH gntR-type" evidence="5">
    <location>
        <begin position="21"/>
        <end position="89"/>
    </location>
</feature>
<dbReference type="InterPro" id="IPR050679">
    <property type="entry name" value="Bact_HTH_transcr_reg"/>
</dbReference>
<dbReference type="SUPFAM" id="SSF46785">
    <property type="entry name" value="Winged helix' DNA-binding domain"/>
    <property type="match status" value="1"/>
</dbReference>
<dbReference type="PANTHER" id="PTHR44846:SF1">
    <property type="entry name" value="MANNOSYL-D-GLYCERATE TRANSPORT_METABOLISM SYSTEM REPRESSOR MNGR-RELATED"/>
    <property type="match status" value="1"/>
</dbReference>
<evidence type="ECO:0000256" key="4">
    <source>
        <dbReference type="SAM" id="MobiDB-lite"/>
    </source>
</evidence>
<dbReference type="GO" id="GO:0045892">
    <property type="term" value="P:negative regulation of DNA-templated transcription"/>
    <property type="evidence" value="ECO:0007669"/>
    <property type="project" value="TreeGrafter"/>
</dbReference>
<dbReference type="GO" id="GO:0003700">
    <property type="term" value="F:DNA-binding transcription factor activity"/>
    <property type="evidence" value="ECO:0007669"/>
    <property type="project" value="InterPro"/>
</dbReference>
<keyword evidence="7" id="KW-1185">Reference proteome</keyword>
<dbReference type="GO" id="GO:0003677">
    <property type="term" value="F:DNA binding"/>
    <property type="evidence" value="ECO:0007669"/>
    <property type="project" value="UniProtKB-KW"/>
</dbReference>
<dbReference type="InterPro" id="IPR011663">
    <property type="entry name" value="UTRA"/>
</dbReference>
<keyword evidence="1" id="KW-0805">Transcription regulation</keyword>
<dbReference type="Gene3D" id="1.10.10.10">
    <property type="entry name" value="Winged helix-like DNA-binding domain superfamily/Winged helix DNA-binding domain"/>
    <property type="match status" value="1"/>
</dbReference>
<evidence type="ECO:0000313" key="6">
    <source>
        <dbReference type="EMBL" id="PPK98101.1"/>
    </source>
</evidence>
<evidence type="ECO:0000256" key="2">
    <source>
        <dbReference type="ARBA" id="ARBA00023125"/>
    </source>
</evidence>
<dbReference type="PROSITE" id="PS50949">
    <property type="entry name" value="HTH_GNTR"/>
    <property type="match status" value="1"/>
</dbReference>
<reference evidence="6 7" key="1">
    <citation type="submission" date="2018-02" db="EMBL/GenBank/DDBJ databases">
        <title>Genomic Encyclopedia of Archaeal and Bacterial Type Strains, Phase II (KMG-II): from individual species to whole genera.</title>
        <authorList>
            <person name="Goeker M."/>
        </authorList>
    </citation>
    <scope>NUCLEOTIDE SEQUENCE [LARGE SCALE GENOMIC DNA]</scope>
    <source>
        <strain evidence="6 7">DSM 22857</strain>
    </source>
</reference>
<dbReference type="Gene3D" id="3.40.1410.10">
    <property type="entry name" value="Chorismate lyase-like"/>
    <property type="match status" value="1"/>
</dbReference>
<dbReference type="InterPro" id="IPR036390">
    <property type="entry name" value="WH_DNA-bd_sf"/>
</dbReference>
<evidence type="ECO:0000256" key="3">
    <source>
        <dbReference type="ARBA" id="ARBA00023163"/>
    </source>
</evidence>
<dbReference type="PANTHER" id="PTHR44846">
    <property type="entry name" value="MANNOSYL-D-GLYCERATE TRANSPORT/METABOLISM SYSTEM REPRESSOR MNGR-RELATED"/>
    <property type="match status" value="1"/>
</dbReference>
<dbReference type="AlphaFoldDB" id="A0A2S6IV12"/>
<protein>
    <submittedName>
        <fullName evidence="6">GntR family transcriptional regulator</fullName>
    </submittedName>
</protein>
<dbReference type="RefSeq" id="WP_245886399.1">
    <property type="nucleotide sequence ID" value="NZ_PTJD01000002.1"/>
</dbReference>
<feature type="compositionally biased region" description="Gly residues" evidence="4">
    <location>
        <begin position="1"/>
        <end position="19"/>
    </location>
</feature>
<keyword evidence="3" id="KW-0804">Transcription</keyword>
<comment type="caution">
    <text evidence="6">The sequence shown here is derived from an EMBL/GenBank/DDBJ whole genome shotgun (WGS) entry which is preliminary data.</text>
</comment>
<accession>A0A2S6IV12</accession>
<name>A0A2S6IV12_9ACTN</name>
<dbReference type="PRINTS" id="PR00035">
    <property type="entry name" value="HTHGNTR"/>
</dbReference>
<dbReference type="SUPFAM" id="SSF64288">
    <property type="entry name" value="Chorismate lyase-like"/>
    <property type="match status" value="1"/>
</dbReference>
<evidence type="ECO:0000313" key="7">
    <source>
        <dbReference type="Proteomes" id="UP000239485"/>
    </source>
</evidence>
<dbReference type="InterPro" id="IPR028978">
    <property type="entry name" value="Chorismate_lyase_/UTRA_dom_sf"/>
</dbReference>
<evidence type="ECO:0000256" key="1">
    <source>
        <dbReference type="ARBA" id="ARBA00023015"/>
    </source>
</evidence>
<dbReference type="EMBL" id="PTJD01000002">
    <property type="protein sequence ID" value="PPK98101.1"/>
    <property type="molecule type" value="Genomic_DNA"/>
</dbReference>
<organism evidence="6 7">
    <name type="scientific">Kineococcus xinjiangensis</name>
    <dbReference type="NCBI Taxonomy" id="512762"/>
    <lineage>
        <taxon>Bacteria</taxon>
        <taxon>Bacillati</taxon>
        <taxon>Actinomycetota</taxon>
        <taxon>Actinomycetes</taxon>
        <taxon>Kineosporiales</taxon>
        <taxon>Kineosporiaceae</taxon>
        <taxon>Kineococcus</taxon>
    </lineage>
</organism>
<evidence type="ECO:0000259" key="5">
    <source>
        <dbReference type="PROSITE" id="PS50949"/>
    </source>
</evidence>
<proteinExistence type="predicted"/>
<gene>
    <name evidence="6" type="ORF">CLV92_102254</name>
</gene>
<dbReference type="CDD" id="cd07377">
    <property type="entry name" value="WHTH_GntR"/>
    <property type="match status" value="1"/>
</dbReference>